<dbReference type="PANTHER" id="PTHR43861:SF1">
    <property type="entry name" value="TRANS-ACONITATE 2-METHYLTRANSFERASE"/>
    <property type="match status" value="1"/>
</dbReference>
<dbReference type="Gene3D" id="2.20.130.10">
    <property type="entry name" value="CAC2371-like domains"/>
    <property type="match status" value="1"/>
</dbReference>
<dbReference type="GO" id="GO:0008168">
    <property type="term" value="F:methyltransferase activity"/>
    <property type="evidence" value="ECO:0007669"/>
    <property type="project" value="UniProtKB-KW"/>
</dbReference>
<dbReference type="GO" id="GO:0032259">
    <property type="term" value="P:methylation"/>
    <property type="evidence" value="ECO:0007669"/>
    <property type="project" value="UniProtKB-KW"/>
</dbReference>
<gene>
    <name evidence="4" type="ordered locus">Cagg_3335</name>
</gene>
<sequence length="259" mass="30046">MNQREYEYKGLMAEAWDVLRGDTSNWADRHFYLAIIQKYGQPVLDVGCGTGRLLLDYLQQGVDIDGVDNSPEMLSICQYKADQLKLRPTLYKQYLERLELPRKYKTILVPSSTLQLITELEAIELAMKRLYEHLLPGGILVASMMTLWKEGEPLESAWEKTAVRKTDGVTFRRVARAWFDPISECEHTEDVYQKIIDEQVVMEELHQRSPATRSYSQSQAKDLFEKAGFQNVRLFSEFTFDVVKSEDRLFTVIGQRPFS</sequence>
<proteinExistence type="predicted"/>
<evidence type="ECO:0000313" key="5">
    <source>
        <dbReference type="Proteomes" id="UP000002508"/>
    </source>
</evidence>
<dbReference type="STRING" id="326427.Cagg_3335"/>
<dbReference type="Pfam" id="PF13649">
    <property type="entry name" value="Methyltransf_25"/>
    <property type="match status" value="1"/>
</dbReference>
<keyword evidence="1 4" id="KW-0489">Methyltransferase</keyword>
<dbReference type="CDD" id="cd02440">
    <property type="entry name" value="AdoMet_MTases"/>
    <property type="match status" value="1"/>
</dbReference>
<evidence type="ECO:0000259" key="3">
    <source>
        <dbReference type="Pfam" id="PF13649"/>
    </source>
</evidence>
<keyword evidence="2" id="KW-0808">Transferase</keyword>
<feature type="domain" description="Methyltransferase" evidence="3">
    <location>
        <begin position="43"/>
        <end position="138"/>
    </location>
</feature>
<evidence type="ECO:0000256" key="1">
    <source>
        <dbReference type="ARBA" id="ARBA00022603"/>
    </source>
</evidence>
<reference evidence="4" key="1">
    <citation type="submission" date="2008-12" db="EMBL/GenBank/DDBJ databases">
        <title>Complete sequence of Chloroflexus aggregans DSM 9485.</title>
        <authorList>
            <consortium name="US DOE Joint Genome Institute"/>
            <person name="Lucas S."/>
            <person name="Copeland A."/>
            <person name="Lapidus A."/>
            <person name="Glavina del Rio T."/>
            <person name="Dalin E."/>
            <person name="Tice H."/>
            <person name="Pitluck S."/>
            <person name="Foster B."/>
            <person name="Larimer F."/>
            <person name="Land M."/>
            <person name="Hauser L."/>
            <person name="Kyrpides N."/>
            <person name="Mikhailova N."/>
            <person name="Bryant D."/>
            <person name="Richardson P."/>
        </authorList>
    </citation>
    <scope>NUCLEOTIDE SEQUENCE</scope>
    <source>
        <strain evidence="4">DSM 9485</strain>
    </source>
</reference>
<organism evidence="4 5">
    <name type="scientific">Chloroflexus aggregans (strain MD-66 / DSM 9485)</name>
    <dbReference type="NCBI Taxonomy" id="326427"/>
    <lineage>
        <taxon>Bacteria</taxon>
        <taxon>Bacillati</taxon>
        <taxon>Chloroflexota</taxon>
        <taxon>Chloroflexia</taxon>
        <taxon>Chloroflexales</taxon>
        <taxon>Chloroflexineae</taxon>
        <taxon>Chloroflexaceae</taxon>
        <taxon>Chloroflexus</taxon>
    </lineage>
</organism>
<dbReference type="PANTHER" id="PTHR43861">
    <property type="entry name" value="TRANS-ACONITATE 2-METHYLTRANSFERASE-RELATED"/>
    <property type="match status" value="1"/>
</dbReference>
<dbReference type="InterPro" id="IPR041698">
    <property type="entry name" value="Methyltransf_25"/>
</dbReference>
<dbReference type="KEGG" id="cag:Cagg_3335"/>
<dbReference type="eggNOG" id="COG2226">
    <property type="taxonomic scope" value="Bacteria"/>
</dbReference>
<evidence type="ECO:0000313" key="4">
    <source>
        <dbReference type="EMBL" id="ACL26181.1"/>
    </source>
</evidence>
<evidence type="ECO:0000256" key="2">
    <source>
        <dbReference type="ARBA" id="ARBA00022679"/>
    </source>
</evidence>
<accession>B8G8C7</accession>
<dbReference type="InterPro" id="IPR029063">
    <property type="entry name" value="SAM-dependent_MTases_sf"/>
</dbReference>
<dbReference type="OrthoDB" id="9804312at2"/>
<dbReference type="HOGENOM" id="CLU_069129_7_2_0"/>
<dbReference type="SUPFAM" id="SSF53335">
    <property type="entry name" value="S-adenosyl-L-methionine-dependent methyltransferases"/>
    <property type="match status" value="1"/>
</dbReference>
<protein>
    <submittedName>
        <fullName evidence="4">Methyltransferase type 12</fullName>
    </submittedName>
</protein>
<keyword evidence="5" id="KW-1185">Reference proteome</keyword>
<dbReference type="Gene3D" id="3.40.50.150">
    <property type="entry name" value="Vaccinia Virus protein VP39"/>
    <property type="match status" value="1"/>
</dbReference>
<dbReference type="RefSeq" id="WP_015942028.1">
    <property type="nucleotide sequence ID" value="NC_011831.1"/>
</dbReference>
<dbReference type="Proteomes" id="UP000002508">
    <property type="component" value="Chromosome"/>
</dbReference>
<dbReference type="AlphaFoldDB" id="B8G8C7"/>
<name>B8G8C7_CHLAD</name>
<dbReference type="EMBL" id="CP001337">
    <property type="protein sequence ID" value="ACL26181.1"/>
    <property type="molecule type" value="Genomic_DNA"/>
</dbReference>